<proteinExistence type="predicted"/>
<keyword evidence="1" id="KW-0472">Membrane</keyword>
<dbReference type="Proteomes" id="UP001222800">
    <property type="component" value="Chromosome"/>
</dbReference>
<gene>
    <name evidence="3" type="ORF">P4S50_17165</name>
</gene>
<feature type="transmembrane region" description="Helical" evidence="1">
    <location>
        <begin position="16"/>
        <end position="40"/>
    </location>
</feature>
<feature type="transmembrane region" description="Helical" evidence="1">
    <location>
        <begin position="221"/>
        <end position="241"/>
    </location>
</feature>
<evidence type="ECO:0000313" key="3">
    <source>
        <dbReference type="EMBL" id="WFD10084.1"/>
    </source>
</evidence>
<feature type="transmembrane region" description="Helical" evidence="1">
    <location>
        <begin position="142"/>
        <end position="163"/>
    </location>
</feature>
<reference evidence="3 4" key="1">
    <citation type="submission" date="2023-03" db="EMBL/GenBank/DDBJ databases">
        <title>Complete genome sequence of Tepidibacter sp. SWIR-1, isolated from a deep-sea hydrothermal vent.</title>
        <authorList>
            <person name="Li X."/>
        </authorList>
    </citation>
    <scope>NUCLEOTIDE SEQUENCE [LARGE SCALE GENOMIC DNA]</scope>
    <source>
        <strain evidence="3 4">SWIR-1</strain>
    </source>
</reference>
<sequence>MKIDNFIKKIINRSEYVFISIGLSFICFLILLLTDVIQIFLGMPSLGKFIAATTVLISFILVGKIFFNIHYSGLFEEIKLSKYNCMDNLLITLFCSLVAAFTSVLIYQIDFMINPDVTKSIGYFIEKINNAGDSYMNNPVDVLIFIIWVAIAVAAEEIFFRYTLYKVFVKEKEDVKIFIILSSIIFGLYHFTSIARFFASLTMSIFLGIIYVMTKKLVYSFIAHLLWDYFVSISGSFMGYFEHFNNVNIGIHVFICGFTEVIILCLLILLSGYAYFKRGYILPLKVRNKI</sequence>
<feature type="transmembrane region" description="Helical" evidence="1">
    <location>
        <begin position="247"/>
        <end position="276"/>
    </location>
</feature>
<dbReference type="InterPro" id="IPR003675">
    <property type="entry name" value="Rce1/LyrA-like_dom"/>
</dbReference>
<protein>
    <submittedName>
        <fullName evidence="3">CPBP family intramembrane metalloprotease</fullName>
    </submittedName>
</protein>
<feature type="transmembrane region" description="Helical" evidence="1">
    <location>
        <begin position="175"/>
        <end position="191"/>
    </location>
</feature>
<dbReference type="RefSeq" id="WP_277732061.1">
    <property type="nucleotide sequence ID" value="NZ_CP120733.1"/>
</dbReference>
<dbReference type="GO" id="GO:0008237">
    <property type="term" value="F:metallopeptidase activity"/>
    <property type="evidence" value="ECO:0007669"/>
    <property type="project" value="UniProtKB-KW"/>
</dbReference>
<feature type="transmembrane region" description="Helical" evidence="1">
    <location>
        <begin position="88"/>
        <end position="109"/>
    </location>
</feature>
<evidence type="ECO:0000259" key="2">
    <source>
        <dbReference type="Pfam" id="PF02517"/>
    </source>
</evidence>
<keyword evidence="3" id="KW-0645">Protease</keyword>
<organism evidence="3 4">
    <name type="scientific">Tepidibacter hydrothermalis</name>
    <dbReference type="NCBI Taxonomy" id="3036126"/>
    <lineage>
        <taxon>Bacteria</taxon>
        <taxon>Bacillati</taxon>
        <taxon>Bacillota</taxon>
        <taxon>Clostridia</taxon>
        <taxon>Peptostreptococcales</taxon>
        <taxon>Peptostreptococcaceae</taxon>
        <taxon>Tepidibacter</taxon>
    </lineage>
</organism>
<feature type="domain" description="CAAX prenyl protease 2/Lysostaphin resistance protein A-like" evidence="2">
    <location>
        <begin position="142"/>
        <end position="230"/>
    </location>
</feature>
<dbReference type="EMBL" id="CP120733">
    <property type="protein sequence ID" value="WFD10084.1"/>
    <property type="molecule type" value="Genomic_DNA"/>
</dbReference>
<evidence type="ECO:0000313" key="4">
    <source>
        <dbReference type="Proteomes" id="UP001222800"/>
    </source>
</evidence>
<keyword evidence="3" id="KW-0378">Hydrolase</keyword>
<dbReference type="Pfam" id="PF02517">
    <property type="entry name" value="Rce1-like"/>
    <property type="match status" value="1"/>
</dbReference>
<keyword evidence="1" id="KW-1133">Transmembrane helix</keyword>
<feature type="transmembrane region" description="Helical" evidence="1">
    <location>
        <begin position="46"/>
        <end position="67"/>
    </location>
</feature>
<name>A0ABY8EER7_9FIRM</name>
<evidence type="ECO:0000256" key="1">
    <source>
        <dbReference type="SAM" id="Phobius"/>
    </source>
</evidence>
<keyword evidence="3" id="KW-0482">Metalloprotease</keyword>
<accession>A0ABY8EER7</accession>
<keyword evidence="1" id="KW-0812">Transmembrane</keyword>
<keyword evidence="4" id="KW-1185">Reference proteome</keyword>